<evidence type="ECO:0000256" key="7">
    <source>
        <dbReference type="ARBA" id="ARBA00022982"/>
    </source>
</evidence>
<evidence type="ECO:0000256" key="10">
    <source>
        <dbReference type="ARBA" id="ARBA00023136"/>
    </source>
</evidence>
<keyword evidence="10 12" id="KW-0472">Membrane</keyword>
<dbReference type="GO" id="GO:0016491">
    <property type="term" value="F:oxidoreductase activity"/>
    <property type="evidence" value="ECO:0007669"/>
    <property type="project" value="InterPro"/>
</dbReference>
<evidence type="ECO:0000256" key="5">
    <source>
        <dbReference type="ARBA" id="ARBA00022692"/>
    </source>
</evidence>
<dbReference type="Proteomes" id="UP001487740">
    <property type="component" value="Unassembled WGS sequence"/>
</dbReference>
<dbReference type="AlphaFoldDB" id="A0AAW0SW01"/>
<dbReference type="GO" id="GO:0016020">
    <property type="term" value="C:membrane"/>
    <property type="evidence" value="ECO:0007669"/>
    <property type="project" value="UniProtKB-SubCell"/>
</dbReference>
<organism evidence="14 15">
    <name type="scientific">Scylla paramamosain</name>
    <name type="common">Mud crab</name>
    <dbReference type="NCBI Taxonomy" id="85552"/>
    <lineage>
        <taxon>Eukaryota</taxon>
        <taxon>Metazoa</taxon>
        <taxon>Ecdysozoa</taxon>
        <taxon>Arthropoda</taxon>
        <taxon>Crustacea</taxon>
        <taxon>Multicrustacea</taxon>
        <taxon>Malacostraca</taxon>
        <taxon>Eumalacostraca</taxon>
        <taxon>Eucarida</taxon>
        <taxon>Decapoda</taxon>
        <taxon>Pleocyemata</taxon>
        <taxon>Brachyura</taxon>
        <taxon>Eubrachyura</taxon>
        <taxon>Portunoidea</taxon>
        <taxon>Portunidae</taxon>
        <taxon>Portuninae</taxon>
        <taxon>Scylla</taxon>
    </lineage>
</organism>
<dbReference type="PROSITE" id="PS50939">
    <property type="entry name" value="CYTOCHROME_B561"/>
    <property type="match status" value="1"/>
</dbReference>
<comment type="caution">
    <text evidence="14">The sequence shown here is derived from an EMBL/GenBank/DDBJ whole genome shotgun (WGS) entry which is preliminary data.</text>
</comment>
<accession>A0AAW0SW01</accession>
<keyword evidence="8 12" id="KW-1133">Transmembrane helix</keyword>
<feature type="transmembrane region" description="Helical" evidence="12">
    <location>
        <begin position="182"/>
        <end position="207"/>
    </location>
</feature>
<dbReference type="EMBL" id="JARAKH010000043">
    <property type="protein sequence ID" value="KAK8379535.1"/>
    <property type="molecule type" value="Genomic_DNA"/>
</dbReference>
<dbReference type="InterPro" id="IPR043205">
    <property type="entry name" value="CYB561/CYBRD1-like"/>
</dbReference>
<gene>
    <name evidence="14" type="ORF">O3P69_019459</name>
</gene>
<keyword evidence="9" id="KW-0408">Iron</keyword>
<proteinExistence type="predicted"/>
<dbReference type="InterPro" id="IPR006593">
    <property type="entry name" value="Cyt_b561/ferric_Rdtase_TM"/>
</dbReference>
<dbReference type="SMART" id="SM00665">
    <property type="entry name" value="B561"/>
    <property type="match status" value="1"/>
</dbReference>
<keyword evidence="5 12" id="KW-0812">Transmembrane</keyword>
<keyword evidence="15" id="KW-1185">Reference proteome</keyword>
<evidence type="ECO:0000259" key="13">
    <source>
        <dbReference type="PROSITE" id="PS50939"/>
    </source>
</evidence>
<dbReference type="EMBL" id="JARAKH010000043">
    <property type="protein sequence ID" value="KAK8379543.1"/>
    <property type="molecule type" value="Genomic_DNA"/>
</dbReference>
<keyword evidence="4" id="KW-0349">Heme</keyword>
<evidence type="ECO:0000313" key="14">
    <source>
        <dbReference type="EMBL" id="KAK8379543.1"/>
    </source>
</evidence>
<dbReference type="FunFam" id="1.20.120.1770:FF:000001">
    <property type="entry name" value="Cytochrome b reductase 1"/>
    <property type="match status" value="1"/>
</dbReference>
<dbReference type="Gene3D" id="1.20.120.1770">
    <property type="match status" value="1"/>
</dbReference>
<dbReference type="GO" id="GO:0046872">
    <property type="term" value="F:metal ion binding"/>
    <property type="evidence" value="ECO:0007669"/>
    <property type="project" value="UniProtKB-KW"/>
</dbReference>
<feature type="compositionally biased region" description="Acidic residues" evidence="11">
    <location>
        <begin position="24"/>
        <end position="35"/>
    </location>
</feature>
<feature type="compositionally biased region" description="Basic and acidic residues" evidence="11">
    <location>
        <begin position="14"/>
        <end position="23"/>
    </location>
</feature>
<sequence length="298" mass="33310">MHQRKINMEALGNAEERERLRTSEEEEEEEEEEEYNACKIKRDWERGAEGGSLLSRSAIYNMDMDTPTDLPLFTKLYTLAQVLGILSVVLVGVWVGLYRGGFGWSAFPDLQFNWHPFLMVLGLVLLYANGALIYRGFRSERKRKLKVVHAVVMVSALVCAVVGLVAVFKFHDSKGFANMHSLHSWIGLATVILFACQWLAGFLTFLFPGLRSSLRAAYLPLHQYFGLFIFAGAITSTLLGLSEKAIFVQSVGSESVLVNVTGLCVAVFAGLVTYLLSQPKFRRQATEDEVLLTDTVLE</sequence>
<evidence type="ECO:0000313" key="15">
    <source>
        <dbReference type="Proteomes" id="UP001487740"/>
    </source>
</evidence>
<protein>
    <recommendedName>
        <fullName evidence="13">Cytochrome b561 domain-containing protein</fullName>
    </recommendedName>
</protein>
<keyword evidence="7" id="KW-0249">Electron transport</keyword>
<evidence type="ECO:0000256" key="6">
    <source>
        <dbReference type="ARBA" id="ARBA00022723"/>
    </source>
</evidence>
<feature type="region of interest" description="Disordered" evidence="11">
    <location>
        <begin position="1"/>
        <end position="36"/>
    </location>
</feature>
<feature type="transmembrane region" description="Helical" evidence="12">
    <location>
        <begin position="256"/>
        <end position="276"/>
    </location>
</feature>
<feature type="domain" description="Cytochrome b561" evidence="13">
    <location>
        <begin position="79"/>
        <end position="277"/>
    </location>
</feature>
<feature type="transmembrane region" description="Helical" evidence="12">
    <location>
        <begin position="219"/>
        <end position="241"/>
    </location>
</feature>
<dbReference type="PANTHER" id="PTHR10106:SF0">
    <property type="entry name" value="LD36721P"/>
    <property type="match status" value="1"/>
</dbReference>
<dbReference type="PANTHER" id="PTHR10106">
    <property type="entry name" value="CYTOCHROME B561-RELATED"/>
    <property type="match status" value="1"/>
</dbReference>
<reference evidence="14 15" key="1">
    <citation type="submission" date="2023-03" db="EMBL/GenBank/DDBJ databases">
        <title>High-quality genome of Scylla paramamosain provides insights in environmental adaptation.</title>
        <authorList>
            <person name="Zhang L."/>
        </authorList>
    </citation>
    <scope>NUCLEOTIDE SEQUENCE [LARGE SCALE GENOMIC DNA]</scope>
    <source>
        <strain evidence="14">LZ_2023a</strain>
        <tissue evidence="14">Muscle</tissue>
    </source>
</reference>
<evidence type="ECO:0000256" key="9">
    <source>
        <dbReference type="ARBA" id="ARBA00023004"/>
    </source>
</evidence>
<keyword evidence="6" id="KW-0479">Metal-binding</keyword>
<feature type="transmembrane region" description="Helical" evidence="12">
    <location>
        <begin position="76"/>
        <end position="97"/>
    </location>
</feature>
<feature type="transmembrane region" description="Helical" evidence="12">
    <location>
        <begin position="117"/>
        <end position="135"/>
    </location>
</feature>
<evidence type="ECO:0000256" key="12">
    <source>
        <dbReference type="SAM" id="Phobius"/>
    </source>
</evidence>
<comment type="cofactor">
    <cofactor evidence="1">
        <name>heme b</name>
        <dbReference type="ChEBI" id="CHEBI:60344"/>
    </cofactor>
</comment>
<comment type="subcellular location">
    <subcellularLocation>
        <location evidence="2">Membrane</location>
        <topology evidence="2">Multi-pass membrane protein</topology>
    </subcellularLocation>
</comment>
<name>A0AAW0SW01_SCYPA</name>
<evidence type="ECO:0000256" key="8">
    <source>
        <dbReference type="ARBA" id="ARBA00022989"/>
    </source>
</evidence>
<evidence type="ECO:0000256" key="3">
    <source>
        <dbReference type="ARBA" id="ARBA00022448"/>
    </source>
</evidence>
<evidence type="ECO:0000256" key="1">
    <source>
        <dbReference type="ARBA" id="ARBA00001970"/>
    </source>
</evidence>
<evidence type="ECO:0000256" key="2">
    <source>
        <dbReference type="ARBA" id="ARBA00004141"/>
    </source>
</evidence>
<evidence type="ECO:0000256" key="11">
    <source>
        <dbReference type="SAM" id="MobiDB-lite"/>
    </source>
</evidence>
<feature type="transmembrane region" description="Helical" evidence="12">
    <location>
        <begin position="147"/>
        <end position="170"/>
    </location>
</feature>
<dbReference type="EMBL" id="JARAKH010000043">
    <property type="protein sequence ID" value="KAK8379539.1"/>
    <property type="molecule type" value="Genomic_DNA"/>
</dbReference>
<keyword evidence="3" id="KW-0813">Transport</keyword>
<evidence type="ECO:0000256" key="4">
    <source>
        <dbReference type="ARBA" id="ARBA00022617"/>
    </source>
</evidence>
<dbReference type="Pfam" id="PF03188">
    <property type="entry name" value="Cytochrom_B561"/>
    <property type="match status" value="1"/>
</dbReference>